<keyword evidence="8" id="KW-1185">Reference proteome</keyword>
<organism evidence="7 8">
    <name type="scientific">Arenimonas maotaiensis</name>
    <dbReference type="NCBI Taxonomy" id="1446479"/>
    <lineage>
        <taxon>Bacteria</taxon>
        <taxon>Pseudomonadati</taxon>
        <taxon>Pseudomonadota</taxon>
        <taxon>Gammaproteobacteria</taxon>
        <taxon>Lysobacterales</taxon>
        <taxon>Lysobacteraceae</taxon>
        <taxon>Arenimonas</taxon>
    </lineage>
</organism>
<dbReference type="CDD" id="cd07984">
    <property type="entry name" value="LPLAT_LABLAT-like"/>
    <property type="match status" value="1"/>
</dbReference>
<keyword evidence="5" id="KW-0472">Membrane</keyword>
<dbReference type="Pfam" id="PF03279">
    <property type="entry name" value="Lip_A_acyltrans"/>
    <property type="match status" value="1"/>
</dbReference>
<reference evidence="7" key="1">
    <citation type="journal article" date="2014" name="Int. J. Syst. Evol. Microbiol.">
        <title>Complete genome sequence of Corynebacterium casei LMG S-19264T (=DSM 44701T), isolated from a smear-ripened cheese.</title>
        <authorList>
            <consortium name="US DOE Joint Genome Institute (JGI-PGF)"/>
            <person name="Walter F."/>
            <person name="Albersmeier A."/>
            <person name="Kalinowski J."/>
            <person name="Ruckert C."/>
        </authorList>
    </citation>
    <scope>NUCLEOTIDE SEQUENCE</scope>
    <source>
        <strain evidence="7">CGMCC 1.12726</strain>
    </source>
</reference>
<comment type="subcellular location">
    <subcellularLocation>
        <location evidence="1">Cell inner membrane</location>
    </subcellularLocation>
</comment>
<gene>
    <name evidence="7" type="primary">htrB</name>
    <name evidence="7" type="ORF">GCM10010960_19470</name>
</gene>
<dbReference type="PIRSF" id="PIRSF026649">
    <property type="entry name" value="MsbB"/>
    <property type="match status" value="1"/>
</dbReference>
<keyword evidence="4" id="KW-0808">Transferase</keyword>
<name>A0A917FSE8_9GAMM</name>
<evidence type="ECO:0000313" key="8">
    <source>
        <dbReference type="Proteomes" id="UP000632858"/>
    </source>
</evidence>
<evidence type="ECO:0000256" key="5">
    <source>
        <dbReference type="ARBA" id="ARBA00023136"/>
    </source>
</evidence>
<accession>A0A917FSE8</accession>
<dbReference type="PANTHER" id="PTHR30606">
    <property type="entry name" value="LIPID A BIOSYNTHESIS LAUROYL ACYLTRANSFERASE"/>
    <property type="match status" value="1"/>
</dbReference>
<keyword evidence="6" id="KW-0012">Acyltransferase</keyword>
<evidence type="ECO:0000256" key="6">
    <source>
        <dbReference type="ARBA" id="ARBA00023315"/>
    </source>
</evidence>
<evidence type="ECO:0000256" key="2">
    <source>
        <dbReference type="ARBA" id="ARBA00022475"/>
    </source>
</evidence>
<evidence type="ECO:0000256" key="3">
    <source>
        <dbReference type="ARBA" id="ARBA00022519"/>
    </source>
</evidence>
<dbReference type="Proteomes" id="UP000632858">
    <property type="component" value="Unassembled WGS sequence"/>
</dbReference>
<dbReference type="RefSeq" id="WP_188450217.1">
    <property type="nucleotide sequence ID" value="NZ_BMFO01000005.1"/>
</dbReference>
<sequence length="300" mass="34136">MPPESARPALLRHLPSWLLIAAGRAVAQLPWACYRPLSRLLSPLMRLLMRERGHIARVNIRLCFPELDARAQRALWRASFDSLAFSLFEFARGWWGELRPTDRDTPIVGLDHLQAAQARGKGVLLVSAHLMTLEYCVKILGRHAPVAGTYRPFEDAALEWSVRAGRSRYTHAMFPREELRAVLRHLKAGGILWFAPDQETRRGDSVFVPFFGRPAWSLTSTHQLAKLSGAAVLPFFHRRRADGGYELEIGEALTDFPGQDATADTARLMALFEGFIRRCPEQYLWLHARFKRQPDGRSPY</sequence>
<evidence type="ECO:0000256" key="1">
    <source>
        <dbReference type="ARBA" id="ARBA00004533"/>
    </source>
</evidence>
<dbReference type="GO" id="GO:0005886">
    <property type="term" value="C:plasma membrane"/>
    <property type="evidence" value="ECO:0007669"/>
    <property type="project" value="UniProtKB-SubCell"/>
</dbReference>
<comment type="caution">
    <text evidence="7">The sequence shown here is derived from an EMBL/GenBank/DDBJ whole genome shotgun (WGS) entry which is preliminary data.</text>
</comment>
<dbReference type="AlphaFoldDB" id="A0A917FSE8"/>
<evidence type="ECO:0000256" key="4">
    <source>
        <dbReference type="ARBA" id="ARBA00022679"/>
    </source>
</evidence>
<proteinExistence type="predicted"/>
<reference evidence="7" key="2">
    <citation type="submission" date="2020-09" db="EMBL/GenBank/DDBJ databases">
        <authorList>
            <person name="Sun Q."/>
            <person name="Zhou Y."/>
        </authorList>
    </citation>
    <scope>NUCLEOTIDE SEQUENCE</scope>
    <source>
        <strain evidence="7">CGMCC 1.12726</strain>
    </source>
</reference>
<keyword evidence="3" id="KW-0997">Cell inner membrane</keyword>
<keyword evidence="2" id="KW-1003">Cell membrane</keyword>
<dbReference type="InterPro" id="IPR004960">
    <property type="entry name" value="LipA_acyltrans"/>
</dbReference>
<protein>
    <submittedName>
        <fullName evidence="7">Lipid A biosynthesis lauroyltransferase</fullName>
    </submittedName>
</protein>
<dbReference type="EMBL" id="BMFO01000005">
    <property type="protein sequence ID" value="GGF97879.1"/>
    <property type="molecule type" value="Genomic_DNA"/>
</dbReference>
<evidence type="ECO:0000313" key="7">
    <source>
        <dbReference type="EMBL" id="GGF97879.1"/>
    </source>
</evidence>
<dbReference type="GO" id="GO:0016746">
    <property type="term" value="F:acyltransferase activity"/>
    <property type="evidence" value="ECO:0007669"/>
    <property type="project" value="UniProtKB-KW"/>
</dbReference>
<dbReference type="GO" id="GO:0009247">
    <property type="term" value="P:glycolipid biosynthetic process"/>
    <property type="evidence" value="ECO:0007669"/>
    <property type="project" value="UniProtKB-ARBA"/>
</dbReference>
<dbReference type="PANTHER" id="PTHR30606:SF9">
    <property type="entry name" value="LIPID A BIOSYNTHESIS LAUROYLTRANSFERASE"/>
    <property type="match status" value="1"/>
</dbReference>